<evidence type="ECO:0000259" key="8">
    <source>
        <dbReference type="PROSITE" id="PS51296"/>
    </source>
</evidence>
<dbReference type="GO" id="GO:0051537">
    <property type="term" value="F:2 iron, 2 sulfur cluster binding"/>
    <property type="evidence" value="ECO:0007669"/>
    <property type="project" value="UniProtKB-KW"/>
</dbReference>
<evidence type="ECO:0000256" key="2">
    <source>
        <dbReference type="ARBA" id="ARBA00022723"/>
    </source>
</evidence>
<dbReference type="Gene3D" id="2.102.10.10">
    <property type="entry name" value="Rieske [2Fe-2S] iron-sulphur domain"/>
    <property type="match status" value="1"/>
</dbReference>
<feature type="domain" description="Rieske" evidence="8">
    <location>
        <begin position="69"/>
        <end position="166"/>
    </location>
</feature>
<protein>
    <submittedName>
        <fullName evidence="9">Rieske (2Fe-2S) protein</fullName>
    </submittedName>
</protein>
<dbReference type="Pfam" id="PF00355">
    <property type="entry name" value="Rieske"/>
    <property type="match status" value="1"/>
</dbReference>
<keyword evidence="7" id="KW-1133">Transmembrane helix</keyword>
<evidence type="ECO:0000256" key="5">
    <source>
        <dbReference type="ARBA" id="ARBA00023157"/>
    </source>
</evidence>
<gene>
    <name evidence="9" type="ORF">E8A74_25650</name>
</gene>
<comment type="caution">
    <text evidence="9">The sequence shown here is derived from an EMBL/GenBank/DDBJ whole genome shotgun (WGS) entry which is preliminary data.</text>
</comment>
<dbReference type="GO" id="GO:0016020">
    <property type="term" value="C:membrane"/>
    <property type="evidence" value="ECO:0007669"/>
    <property type="project" value="InterPro"/>
</dbReference>
<proteinExistence type="predicted"/>
<accession>A0A4U1J7J9</accession>
<name>A0A4U1J7J9_9BACT</name>
<keyword evidence="7" id="KW-0812">Transmembrane</keyword>
<dbReference type="RefSeq" id="WP_136931712.1">
    <property type="nucleotide sequence ID" value="NZ_SSMQ01000029.1"/>
</dbReference>
<dbReference type="InterPro" id="IPR036922">
    <property type="entry name" value="Rieske_2Fe-2S_sf"/>
</dbReference>
<dbReference type="OrthoDB" id="9767869at2"/>
<dbReference type="SUPFAM" id="SSF50022">
    <property type="entry name" value="ISP domain"/>
    <property type="match status" value="1"/>
</dbReference>
<dbReference type="PRINTS" id="PR00162">
    <property type="entry name" value="RIESKE"/>
</dbReference>
<feature type="transmembrane region" description="Helical" evidence="7">
    <location>
        <begin position="38"/>
        <end position="59"/>
    </location>
</feature>
<evidence type="ECO:0000256" key="6">
    <source>
        <dbReference type="ARBA" id="ARBA00034078"/>
    </source>
</evidence>
<dbReference type="EMBL" id="SSMQ01000029">
    <property type="protein sequence ID" value="TKD03359.1"/>
    <property type="molecule type" value="Genomic_DNA"/>
</dbReference>
<evidence type="ECO:0000256" key="7">
    <source>
        <dbReference type="SAM" id="Phobius"/>
    </source>
</evidence>
<keyword evidence="2" id="KW-0479">Metal-binding</keyword>
<keyword evidence="5" id="KW-1015">Disulfide bond</keyword>
<keyword evidence="10" id="KW-1185">Reference proteome</keyword>
<evidence type="ECO:0000313" key="9">
    <source>
        <dbReference type="EMBL" id="TKD03359.1"/>
    </source>
</evidence>
<keyword evidence="7" id="KW-0472">Membrane</keyword>
<keyword evidence="3" id="KW-0408">Iron</keyword>
<evidence type="ECO:0000313" key="10">
    <source>
        <dbReference type="Proteomes" id="UP000309215"/>
    </source>
</evidence>
<dbReference type="InterPro" id="IPR017941">
    <property type="entry name" value="Rieske_2Fe-2S"/>
</dbReference>
<comment type="cofactor">
    <cofactor evidence="6">
        <name>[2Fe-2S] cluster</name>
        <dbReference type="ChEBI" id="CHEBI:190135"/>
    </cofactor>
</comment>
<sequence length="171" mass="19160">MAEHDDTSEGRRERWREDFPIGTQDDRYVARREFAKSLTIGSALLVLVNGAIAAVARWVRKPAQMGEESRIGKASDLPTGGSMLFRYPTDEDPCILVRTRSGSLRAYSQVCTHLSCAVVHQPQQDELLCPCHRGRFDVNDGRPVAGPPLRRLPRVWVEQRGDDVFAVGRDS</sequence>
<keyword evidence="4" id="KW-0411">Iron-sulfur</keyword>
<dbReference type="InterPro" id="IPR014349">
    <property type="entry name" value="Rieske_Fe-S_prot"/>
</dbReference>
<dbReference type="AlphaFoldDB" id="A0A4U1J7J9"/>
<reference evidence="9 10" key="1">
    <citation type="submission" date="2019-04" db="EMBL/GenBank/DDBJ databases">
        <authorList>
            <person name="Li Y."/>
            <person name="Wang J."/>
        </authorList>
    </citation>
    <scope>NUCLEOTIDE SEQUENCE [LARGE SCALE GENOMIC DNA]</scope>
    <source>
        <strain evidence="9 10">DSM 14668</strain>
    </source>
</reference>
<evidence type="ECO:0000256" key="4">
    <source>
        <dbReference type="ARBA" id="ARBA00023014"/>
    </source>
</evidence>
<dbReference type="PANTHER" id="PTHR10134">
    <property type="entry name" value="CYTOCHROME B-C1 COMPLEX SUBUNIT RIESKE, MITOCHONDRIAL"/>
    <property type="match status" value="1"/>
</dbReference>
<dbReference type="PROSITE" id="PS51296">
    <property type="entry name" value="RIESKE"/>
    <property type="match status" value="1"/>
</dbReference>
<evidence type="ECO:0000256" key="3">
    <source>
        <dbReference type="ARBA" id="ARBA00023004"/>
    </source>
</evidence>
<organism evidence="9 10">
    <name type="scientific">Polyangium fumosum</name>
    <dbReference type="NCBI Taxonomy" id="889272"/>
    <lineage>
        <taxon>Bacteria</taxon>
        <taxon>Pseudomonadati</taxon>
        <taxon>Myxococcota</taxon>
        <taxon>Polyangia</taxon>
        <taxon>Polyangiales</taxon>
        <taxon>Polyangiaceae</taxon>
        <taxon>Polyangium</taxon>
    </lineage>
</organism>
<dbReference type="Proteomes" id="UP000309215">
    <property type="component" value="Unassembled WGS sequence"/>
</dbReference>
<dbReference type="GO" id="GO:0046872">
    <property type="term" value="F:metal ion binding"/>
    <property type="evidence" value="ECO:0007669"/>
    <property type="project" value="UniProtKB-KW"/>
</dbReference>
<dbReference type="InterPro" id="IPR005805">
    <property type="entry name" value="Rieske_Fe-S_prot_C"/>
</dbReference>
<keyword evidence="1" id="KW-0001">2Fe-2S</keyword>
<evidence type="ECO:0000256" key="1">
    <source>
        <dbReference type="ARBA" id="ARBA00022714"/>
    </source>
</evidence>